<dbReference type="InterPro" id="IPR017745">
    <property type="entry name" value="BcsE"/>
</dbReference>
<proteinExistence type="predicted"/>
<evidence type="ECO:0000313" key="3">
    <source>
        <dbReference type="EMBL" id="QEL55088.1"/>
    </source>
</evidence>
<dbReference type="Proteomes" id="UP000322079">
    <property type="component" value="Chromosome"/>
</dbReference>
<dbReference type="KEGG" id="chrm:FYK34_05655"/>
<dbReference type="NCBIfam" id="TIGR03369">
    <property type="entry name" value="cellulose_bcsE"/>
    <property type="match status" value="1"/>
</dbReference>
<name>A0A5C1DHI0_9NEIS</name>
<evidence type="ECO:0000256" key="2">
    <source>
        <dbReference type="SAM" id="MobiDB-lite"/>
    </source>
</evidence>
<feature type="region of interest" description="Disordered" evidence="2">
    <location>
        <begin position="492"/>
        <end position="530"/>
    </location>
</feature>
<reference evidence="3 4" key="1">
    <citation type="submission" date="2019-08" db="EMBL/GenBank/DDBJ databases">
        <title>Chromobacterium paludis, a novel bacterium isolated from a Maryland marsh pond.</title>
        <authorList>
            <person name="Blackburn M.B."/>
            <person name="Gundersen-Rindal D.E."/>
        </authorList>
    </citation>
    <scope>NUCLEOTIDE SEQUENCE [LARGE SCALE GENOMIC DNA]</scope>
    <source>
        <strain evidence="4">IIBBL 257-1</strain>
    </source>
</reference>
<dbReference type="AlphaFoldDB" id="A0A5C1DHI0"/>
<dbReference type="Pfam" id="PF10995">
    <property type="entry name" value="CBP_BcsE"/>
    <property type="match status" value="1"/>
</dbReference>
<accession>A0A5C1DHI0</accession>
<gene>
    <name evidence="3" type="primary">bcsE</name>
    <name evidence="3" type="ORF">FYK34_05655</name>
</gene>
<organism evidence="3 4">
    <name type="scientific">Chromobacterium paludis</name>
    <dbReference type="NCBI Taxonomy" id="2605945"/>
    <lineage>
        <taxon>Bacteria</taxon>
        <taxon>Pseudomonadati</taxon>
        <taxon>Pseudomonadota</taxon>
        <taxon>Betaproteobacteria</taxon>
        <taxon>Neisseriales</taxon>
        <taxon>Chromobacteriaceae</taxon>
        <taxon>Chromobacterium</taxon>
    </lineage>
</organism>
<sequence length="530" mass="58317">MKLPTEAAMDSYTSLGIHELPLAATSLMRGGVYLVASGSESLTQSLLFANLPASAALPMTCSARLSPGSRQNTVWLDRRLNTGHLVLLAPRKRWLARAQLTDYLDDLSHGRDRQPDAGGPQLLVIAHAEDYLRLHQPKALKRELKAAMRWARARDHCVLLIMNLGYMDLAAISQLEQAAHRCAGLALGQAVGVETFSWQISHWLGAETVSLAQAHVLTRDDDGAMCLLKEEEELAARPAHDTLQVYATRTSLTGNEPPSPLWQIYENLEELLVAAKGAVAASVLLDTASQQRETLTEAIAQLRKQCGRRLKIVVREVGGRRLRQNEEQLLLRLGANTVLPAELHFASTVNLINALQPAVYQPYVKMEQQQLQDASQPAQDRGWMEPAAFSDTVRKTVQRSSALSIRNMLVILQPSSGITPRELLAQSRFQRAGDLCTADRARAYLFLFACNETDVPTALSNLFRLPVEDIVENETHCPDSDSILQALARLEAEPAQAETEREPAAAPVSAKPRGPERVTLQKASLARRAV</sequence>
<evidence type="ECO:0000256" key="1">
    <source>
        <dbReference type="NCBIfam" id="TIGR03369"/>
    </source>
</evidence>
<dbReference type="GO" id="GO:0035438">
    <property type="term" value="F:cyclic-di-GMP binding"/>
    <property type="evidence" value="ECO:0007669"/>
    <property type="project" value="InterPro"/>
</dbReference>
<keyword evidence="4" id="KW-1185">Reference proteome</keyword>
<dbReference type="EMBL" id="CP043473">
    <property type="protein sequence ID" value="QEL55088.1"/>
    <property type="molecule type" value="Genomic_DNA"/>
</dbReference>
<protein>
    <recommendedName>
        <fullName evidence="1">Cellulose biosynthesis protein BcsE</fullName>
    </recommendedName>
</protein>
<evidence type="ECO:0000313" key="4">
    <source>
        <dbReference type="Proteomes" id="UP000322079"/>
    </source>
</evidence>